<protein>
    <submittedName>
        <fullName evidence="4">T9SS type A sorting domain-containing protein</fullName>
    </submittedName>
</protein>
<keyword evidence="1" id="KW-0732">Signal</keyword>
<evidence type="ECO:0000259" key="2">
    <source>
        <dbReference type="Pfam" id="PF18962"/>
    </source>
</evidence>
<dbReference type="Proteomes" id="UP000287527">
    <property type="component" value="Unassembled WGS sequence"/>
</dbReference>
<gene>
    <name evidence="4" type="ORF">EPI11_18255</name>
</gene>
<evidence type="ECO:0000259" key="3">
    <source>
        <dbReference type="Pfam" id="PF19408"/>
    </source>
</evidence>
<reference evidence="4 5" key="1">
    <citation type="submission" date="2019-01" db="EMBL/GenBank/DDBJ databases">
        <title>Flavobacterium sp. nov.,isolated from freshwater.</title>
        <authorList>
            <person name="Zhang R."/>
            <person name="Du Z.-J."/>
        </authorList>
    </citation>
    <scope>NUCLEOTIDE SEQUENCE [LARGE SCALE GENOMIC DNA]</scope>
    <source>
        <strain evidence="4 5">1E403</strain>
    </source>
</reference>
<feature type="domain" description="Secretion system C-terminal sorting" evidence="2">
    <location>
        <begin position="742"/>
        <end position="813"/>
    </location>
</feature>
<dbReference type="InterPro" id="IPR045829">
    <property type="entry name" value="PKD_6"/>
</dbReference>
<dbReference type="Pfam" id="PF18962">
    <property type="entry name" value="Por_Secre_tail"/>
    <property type="match status" value="1"/>
</dbReference>
<organism evidence="4 5">
    <name type="scientific">Flavobacterium cerinum</name>
    <dbReference type="NCBI Taxonomy" id="2502784"/>
    <lineage>
        <taxon>Bacteria</taxon>
        <taxon>Pseudomonadati</taxon>
        <taxon>Bacteroidota</taxon>
        <taxon>Flavobacteriia</taxon>
        <taxon>Flavobacteriales</taxon>
        <taxon>Flavobacteriaceae</taxon>
        <taxon>Flavobacterium</taxon>
    </lineage>
</organism>
<name>A0A3S3TUV4_9FLAO</name>
<evidence type="ECO:0000313" key="5">
    <source>
        <dbReference type="Proteomes" id="UP000287527"/>
    </source>
</evidence>
<evidence type="ECO:0000313" key="4">
    <source>
        <dbReference type="EMBL" id="RWW91713.1"/>
    </source>
</evidence>
<dbReference type="NCBIfam" id="TIGR04183">
    <property type="entry name" value="Por_Secre_tail"/>
    <property type="match status" value="1"/>
</dbReference>
<feature type="domain" description="PKD-like" evidence="3">
    <location>
        <begin position="475"/>
        <end position="536"/>
    </location>
</feature>
<dbReference type="RefSeq" id="WP_128391432.1">
    <property type="nucleotide sequence ID" value="NZ_SBII01000018.1"/>
</dbReference>
<dbReference type="OrthoDB" id="9763643at2"/>
<dbReference type="Pfam" id="PF19408">
    <property type="entry name" value="PKD_6"/>
    <property type="match status" value="1"/>
</dbReference>
<dbReference type="EMBL" id="SBII01000018">
    <property type="protein sequence ID" value="RWW91713.1"/>
    <property type="molecule type" value="Genomic_DNA"/>
</dbReference>
<accession>A0A3S3TUV4</accession>
<sequence>MKELILFKKSTLRGIAFWMLMLISPMLWAQPTVKVPANCEVVVTGSGIGVSLGLGGTVGSGGIVVMPDPFDIPGTGGDFTLVPNGTTVTNWSLAGDLSVQTANVPPAAAVQNAGAVALLNIESYNKNLRPAEYAPLSPASNSKWGRSKGRVTLGYSQPPCNNSITFEIYKKYSNVSPGWAPPIIGPECLLPNQKYTYSVDQIASDNASNAIGFDRYYWSGLPVGSTGVYTSADESSITFTTGSSVSQFTIKCCFGRANNWDGDAGAANTTCVTKFIGAIPATPAFITAPPTCLATGVTSFNITLTPVPGYTYTWSEAGTSWSLNQYGAQNANLAVSGVDNNSGVLTLTVDNGTCEPAEFIYPINRNFVAPSAAISGPTCISPGSTNTYSLLGNTLINNTTWTLPSGWVILTTPPTNSRRTIVSVQVPSSAPAGAYTLIARSTDCPSTSISYTVYVRPLTPTFTAAPNCFVRNSGTPQTYTVTTSPGATGYSWVFPSGWSPASITTSTPTVTVTPGGTLPSGIVTVTALGAASSCNSATTSFTVNYVTVAPNTITASCWNVGLAGTTTLTVANAPSPFYGTYTVTSVPAGLFSSYSVNSAGIITLNTLATASGTYSLTITHVSGGPCTPASTNIPVTVTGNGSSVALTADVPGAGNCDQYIVTRPVGSTVIWRVDGIVAVNSPTVNIFGNTLTLCGSTAPSTVCADVTFNGCTTRTCATSVGTHGMRLGNTGNTDNTIKGVNLYPNPNNGNFYINIDDIKESASAILNDSAGKHIKTFTLKKGENRIDSEGIAKGNYIVVLIIDGKKESRQIIIK</sequence>
<dbReference type="AlphaFoldDB" id="A0A3S3TUV4"/>
<evidence type="ECO:0000256" key="1">
    <source>
        <dbReference type="ARBA" id="ARBA00022729"/>
    </source>
</evidence>
<keyword evidence="5" id="KW-1185">Reference proteome</keyword>
<proteinExistence type="predicted"/>
<dbReference type="InterPro" id="IPR026444">
    <property type="entry name" value="Secre_tail"/>
</dbReference>
<comment type="caution">
    <text evidence="4">The sequence shown here is derived from an EMBL/GenBank/DDBJ whole genome shotgun (WGS) entry which is preliminary data.</text>
</comment>